<proteinExistence type="predicted"/>
<gene>
    <name evidence="1" type="ORF">GCM10009576_098390</name>
</gene>
<evidence type="ECO:0000313" key="1">
    <source>
        <dbReference type="EMBL" id="GAA1005889.1"/>
    </source>
</evidence>
<dbReference type="EMBL" id="BAAAIE010000296">
    <property type="protein sequence ID" value="GAA1005889.1"/>
    <property type="molecule type" value="Genomic_DNA"/>
</dbReference>
<keyword evidence="2" id="KW-1185">Reference proteome</keyword>
<comment type="caution">
    <text evidence="1">The sequence shown here is derived from an EMBL/GenBank/DDBJ whole genome shotgun (WGS) entry which is preliminary data.</text>
</comment>
<protein>
    <submittedName>
        <fullName evidence="1">Uncharacterized protein</fullName>
    </submittedName>
</protein>
<organism evidence="1 2">
    <name type="scientific">Streptomyces rhizosphaericus</name>
    <dbReference type="NCBI Taxonomy" id="114699"/>
    <lineage>
        <taxon>Bacteria</taxon>
        <taxon>Bacillati</taxon>
        <taxon>Actinomycetota</taxon>
        <taxon>Actinomycetes</taxon>
        <taxon>Kitasatosporales</taxon>
        <taxon>Streptomycetaceae</taxon>
        <taxon>Streptomyces</taxon>
        <taxon>Streptomyces violaceusniger group</taxon>
    </lineage>
</organism>
<reference evidence="2" key="1">
    <citation type="journal article" date="2019" name="Int. J. Syst. Evol. Microbiol.">
        <title>The Global Catalogue of Microorganisms (GCM) 10K type strain sequencing project: providing services to taxonomists for standard genome sequencing and annotation.</title>
        <authorList>
            <consortium name="The Broad Institute Genomics Platform"/>
            <consortium name="The Broad Institute Genome Sequencing Center for Infectious Disease"/>
            <person name="Wu L."/>
            <person name="Ma J."/>
        </authorList>
    </citation>
    <scope>NUCLEOTIDE SEQUENCE [LARGE SCALE GENOMIC DNA]</scope>
    <source>
        <strain evidence="2">JCM 11445</strain>
    </source>
</reference>
<name>A0ABP4DDP0_9ACTN</name>
<evidence type="ECO:0000313" key="2">
    <source>
        <dbReference type="Proteomes" id="UP001500033"/>
    </source>
</evidence>
<dbReference type="Proteomes" id="UP001500033">
    <property type="component" value="Unassembled WGS sequence"/>
</dbReference>
<sequence>MDYLRERLPVVLVEAHATALVGSLAEGADQECAEIALGHGLSLQVIVPSEGYASTFDDSTRERYVHFLSEAEAVTTLDFAEPSEEAFYAAGKRVVDDSDLLVAVWDGKPAAGTGGTGDVVDYAITQGKSVRIIWPDGVSR</sequence>
<accession>A0ABP4DDP0</accession>